<evidence type="ECO:0000313" key="4">
    <source>
        <dbReference type="EMBL" id="HIQ80804.1"/>
    </source>
</evidence>
<dbReference type="CDD" id="cd05233">
    <property type="entry name" value="SDR_c"/>
    <property type="match status" value="1"/>
</dbReference>
<comment type="caution">
    <text evidence="4">The sequence shown here is derived from an EMBL/GenBank/DDBJ whole genome shotgun (WGS) entry which is preliminary data.</text>
</comment>
<dbReference type="PIRSF" id="PIRSF000126">
    <property type="entry name" value="11-beta-HSD1"/>
    <property type="match status" value="1"/>
</dbReference>
<dbReference type="GO" id="GO:0016491">
    <property type="term" value="F:oxidoreductase activity"/>
    <property type="evidence" value="ECO:0007669"/>
    <property type="project" value="UniProtKB-KW"/>
</dbReference>
<evidence type="ECO:0000256" key="2">
    <source>
        <dbReference type="ARBA" id="ARBA00023002"/>
    </source>
</evidence>
<reference evidence="4" key="1">
    <citation type="submission" date="2020-10" db="EMBL/GenBank/DDBJ databases">
        <authorList>
            <person name="Gilroy R."/>
        </authorList>
    </citation>
    <scope>NUCLEOTIDE SEQUENCE</scope>
    <source>
        <strain evidence="4">ChiSjej1B19-3389</strain>
    </source>
</reference>
<proteinExistence type="inferred from homology"/>
<comment type="similarity">
    <text evidence="1 3">Belongs to the short-chain dehydrogenases/reductases (SDR) family.</text>
</comment>
<gene>
    <name evidence="4" type="ORF">IAD32_05910</name>
</gene>
<dbReference type="InterPro" id="IPR002347">
    <property type="entry name" value="SDR_fam"/>
</dbReference>
<evidence type="ECO:0000256" key="3">
    <source>
        <dbReference type="RuleBase" id="RU000363"/>
    </source>
</evidence>
<dbReference type="Gene3D" id="3.40.50.720">
    <property type="entry name" value="NAD(P)-binding Rossmann-like Domain"/>
    <property type="match status" value="1"/>
</dbReference>
<sequence>MKALITGASSGIGRDMARVLAEKGWDLILVARREDRLFALKKEFAGVHVRCIGEDISTKEGCMRLYNNTKDEKIDMLINNAGFGVCGTFLKNDLDEELRMIHTNVIAVHILTKLFVRDFEKRGSGILLNTASFAGLMAGPMLTGYYATKSYVVRLTQALYEELRQTGSNVRVSVLCPGPVKTEFDKVAHVKFSLKGLDSYAVAQYAIEKAINGKLIIIPGVQMKLAKFFLRFVSEKTMLKISYRQQKRKK</sequence>
<name>A0A9D0ZK43_9FIRM</name>
<dbReference type="PRINTS" id="PR00081">
    <property type="entry name" value="GDHRDH"/>
</dbReference>
<keyword evidence="2" id="KW-0560">Oxidoreductase</keyword>
<dbReference type="PRINTS" id="PR00080">
    <property type="entry name" value="SDRFAMILY"/>
</dbReference>
<dbReference type="PANTHER" id="PTHR42901">
    <property type="entry name" value="ALCOHOL DEHYDROGENASE"/>
    <property type="match status" value="1"/>
</dbReference>
<evidence type="ECO:0000256" key="1">
    <source>
        <dbReference type="ARBA" id="ARBA00006484"/>
    </source>
</evidence>
<reference evidence="4" key="2">
    <citation type="journal article" date="2021" name="PeerJ">
        <title>Extensive microbial diversity within the chicken gut microbiome revealed by metagenomics and culture.</title>
        <authorList>
            <person name="Gilroy R."/>
            <person name="Ravi A."/>
            <person name="Getino M."/>
            <person name="Pursley I."/>
            <person name="Horton D.L."/>
            <person name="Alikhan N.F."/>
            <person name="Baker D."/>
            <person name="Gharbi K."/>
            <person name="Hall N."/>
            <person name="Watson M."/>
            <person name="Adriaenssens E.M."/>
            <person name="Foster-Nyarko E."/>
            <person name="Jarju S."/>
            <person name="Secka A."/>
            <person name="Antonio M."/>
            <person name="Oren A."/>
            <person name="Chaudhuri R.R."/>
            <person name="La Ragione R."/>
            <person name="Hildebrand F."/>
            <person name="Pallen M.J."/>
        </authorList>
    </citation>
    <scope>NUCLEOTIDE SEQUENCE</scope>
    <source>
        <strain evidence="4">ChiSjej1B19-3389</strain>
    </source>
</reference>
<accession>A0A9D0ZK43</accession>
<evidence type="ECO:0000313" key="5">
    <source>
        <dbReference type="Proteomes" id="UP000886787"/>
    </source>
</evidence>
<dbReference type="EMBL" id="DVFW01000027">
    <property type="protein sequence ID" value="HIQ80804.1"/>
    <property type="molecule type" value="Genomic_DNA"/>
</dbReference>
<organism evidence="4 5">
    <name type="scientific">Candidatus Scatavimonas merdigallinarum</name>
    <dbReference type="NCBI Taxonomy" id="2840914"/>
    <lineage>
        <taxon>Bacteria</taxon>
        <taxon>Bacillati</taxon>
        <taxon>Bacillota</taxon>
        <taxon>Clostridia</taxon>
        <taxon>Eubacteriales</taxon>
        <taxon>Oscillospiraceae</taxon>
        <taxon>Oscillospiraceae incertae sedis</taxon>
        <taxon>Candidatus Scatavimonas</taxon>
    </lineage>
</organism>
<dbReference type="Pfam" id="PF00106">
    <property type="entry name" value="adh_short"/>
    <property type="match status" value="1"/>
</dbReference>
<dbReference type="Proteomes" id="UP000886787">
    <property type="component" value="Unassembled WGS sequence"/>
</dbReference>
<dbReference type="InterPro" id="IPR036291">
    <property type="entry name" value="NAD(P)-bd_dom_sf"/>
</dbReference>
<dbReference type="SUPFAM" id="SSF51735">
    <property type="entry name" value="NAD(P)-binding Rossmann-fold domains"/>
    <property type="match status" value="1"/>
</dbReference>
<dbReference type="PANTHER" id="PTHR42901:SF1">
    <property type="entry name" value="ALCOHOL DEHYDROGENASE"/>
    <property type="match status" value="1"/>
</dbReference>
<protein>
    <submittedName>
        <fullName evidence="4">SDR family oxidoreductase</fullName>
    </submittedName>
</protein>
<dbReference type="AlphaFoldDB" id="A0A9D0ZK43"/>